<dbReference type="SMART" id="SM00448">
    <property type="entry name" value="REC"/>
    <property type="match status" value="1"/>
</dbReference>
<dbReference type="EMBL" id="UOEP01000188">
    <property type="protein sequence ID" value="VAW23178.1"/>
    <property type="molecule type" value="Genomic_DNA"/>
</dbReference>
<accession>A0A3B0TYS9</accession>
<evidence type="ECO:0000256" key="2">
    <source>
        <dbReference type="ARBA" id="ARBA00023012"/>
    </source>
</evidence>
<dbReference type="GO" id="GO:0000160">
    <property type="term" value="P:phosphorelay signal transduction system"/>
    <property type="evidence" value="ECO:0007669"/>
    <property type="project" value="UniProtKB-KW"/>
</dbReference>
<dbReference type="PANTHER" id="PTHR44591:SF14">
    <property type="entry name" value="PROTEIN PILG"/>
    <property type="match status" value="1"/>
</dbReference>
<protein>
    <recommendedName>
        <fullName evidence="4">Response regulatory domain-containing protein</fullName>
    </recommendedName>
</protein>
<sequence length="172" mass="19993">MNQYSLFMQDNSNPLIFVVEDNKIYNKLLVRHLGSNKFTNVKSFYTGEECLKYMHEEPVIVIQDYLLEGMNGIEVLKKGKQISPASEFIFLSGQDNMDIAVNTMKFGAYDYIVKDQMTLDKMIDKIKKILSVKNLEKSNKQYKKGKILFFVILAVIILTIIIIFLNDLYRNI</sequence>
<keyword evidence="3" id="KW-0472">Membrane</keyword>
<feature type="domain" description="Response regulatory" evidence="4">
    <location>
        <begin position="15"/>
        <end position="129"/>
    </location>
</feature>
<reference evidence="5" key="1">
    <citation type="submission" date="2018-06" db="EMBL/GenBank/DDBJ databases">
        <authorList>
            <person name="Zhirakovskaya E."/>
        </authorList>
    </citation>
    <scope>NUCLEOTIDE SEQUENCE</scope>
</reference>
<keyword evidence="2" id="KW-0902">Two-component regulatory system</keyword>
<gene>
    <name evidence="5" type="ORF">MNBD_BACTEROID01-1321</name>
</gene>
<evidence type="ECO:0000256" key="3">
    <source>
        <dbReference type="SAM" id="Phobius"/>
    </source>
</evidence>
<dbReference type="PROSITE" id="PS50110">
    <property type="entry name" value="RESPONSE_REGULATORY"/>
    <property type="match status" value="1"/>
</dbReference>
<dbReference type="PANTHER" id="PTHR44591">
    <property type="entry name" value="STRESS RESPONSE REGULATOR PROTEIN 1"/>
    <property type="match status" value="1"/>
</dbReference>
<dbReference type="Gene3D" id="3.40.50.2300">
    <property type="match status" value="1"/>
</dbReference>
<organism evidence="5">
    <name type="scientific">hydrothermal vent metagenome</name>
    <dbReference type="NCBI Taxonomy" id="652676"/>
    <lineage>
        <taxon>unclassified sequences</taxon>
        <taxon>metagenomes</taxon>
        <taxon>ecological metagenomes</taxon>
    </lineage>
</organism>
<keyword evidence="3" id="KW-0812">Transmembrane</keyword>
<keyword evidence="3" id="KW-1133">Transmembrane helix</keyword>
<dbReference type="InterPro" id="IPR011006">
    <property type="entry name" value="CheY-like_superfamily"/>
</dbReference>
<feature type="transmembrane region" description="Helical" evidence="3">
    <location>
        <begin position="147"/>
        <end position="165"/>
    </location>
</feature>
<dbReference type="CDD" id="cd00156">
    <property type="entry name" value="REC"/>
    <property type="match status" value="1"/>
</dbReference>
<evidence type="ECO:0000313" key="5">
    <source>
        <dbReference type="EMBL" id="VAW23178.1"/>
    </source>
</evidence>
<name>A0A3B0TYS9_9ZZZZ</name>
<proteinExistence type="predicted"/>
<evidence type="ECO:0000256" key="1">
    <source>
        <dbReference type="ARBA" id="ARBA00022553"/>
    </source>
</evidence>
<dbReference type="AlphaFoldDB" id="A0A3B0TYS9"/>
<evidence type="ECO:0000259" key="4">
    <source>
        <dbReference type="PROSITE" id="PS50110"/>
    </source>
</evidence>
<dbReference type="Pfam" id="PF00072">
    <property type="entry name" value="Response_reg"/>
    <property type="match status" value="1"/>
</dbReference>
<dbReference type="InterPro" id="IPR001789">
    <property type="entry name" value="Sig_transdc_resp-reg_receiver"/>
</dbReference>
<keyword evidence="1" id="KW-0597">Phosphoprotein</keyword>
<dbReference type="SUPFAM" id="SSF52172">
    <property type="entry name" value="CheY-like"/>
    <property type="match status" value="1"/>
</dbReference>
<dbReference type="InterPro" id="IPR050595">
    <property type="entry name" value="Bact_response_regulator"/>
</dbReference>